<evidence type="ECO:0000259" key="14">
    <source>
        <dbReference type="PROSITE" id="PS50893"/>
    </source>
</evidence>
<keyword evidence="5" id="KW-0812">Transmembrane</keyword>
<dbReference type="InterPro" id="IPR017871">
    <property type="entry name" value="ABC_transporter-like_CS"/>
</dbReference>
<dbReference type="GO" id="GO:0012505">
    <property type="term" value="C:endomembrane system"/>
    <property type="evidence" value="ECO:0007669"/>
    <property type="project" value="UniProtKB-SubCell"/>
</dbReference>
<dbReference type="GO" id="GO:0015910">
    <property type="term" value="P:long-chain fatty acid import into peroxisome"/>
    <property type="evidence" value="ECO:0007669"/>
    <property type="project" value="TreeGrafter"/>
</dbReference>
<dbReference type="GO" id="GO:0007031">
    <property type="term" value="P:peroxisome organization"/>
    <property type="evidence" value="ECO:0007669"/>
    <property type="project" value="TreeGrafter"/>
</dbReference>
<dbReference type="GO" id="GO:0005524">
    <property type="term" value="F:ATP binding"/>
    <property type="evidence" value="ECO:0007669"/>
    <property type="project" value="UniProtKB-KW"/>
</dbReference>
<sequence length="944" mass="105472">MAAQSTLRGVSRNLPSLADLSQKYAKHRPIIQPILKAAFVAYCLGNTYSNFVRPKGSEDASSGRRKEKGKPGDEPGTKKERVKVDAVFYARLRHILRIVIPSWRSKEAMMLAIHSSFLVFRTVLSLYVADLDGRIVASLVRAETVPFLLNLLRWLLVAIPATYTNSMLGYIQTKIGIAYPNLDDRIKNPDQMITTDIQRFSAHLAAMYSNLAKPVLDVILYNYQLSRNVGAEGLILLTALVQLSAILLKSLTPPFGQYAATEAALTGSLRATHSRLLEHSEEIAFFEGEEAEKMLVERDYFALVKHITWSCKSGYGMALLKKASSSGCGAALGEPALCICAIPVFFKLPGMDRNDLGGRTESFVTNRRLLLSASDAFGRVMYSYKELAELAGYTARVSLLMDTMGDVQRAQFEKALVSSASIEENAKVLQGRGTVIESDEIQFEGVPIVSPNGDILVRSLSFFVQPGRHLLIVGPNGCGKSSLFRILGGLWPVYGGTVRKPPAKDFTYIPQRPYLSLGTLRDQVIYPHTKEEMQRRGVTDDDLLRVLSVVQMDHIVEREGGWDAAKEWRDALSGGDKQRIAMARLFYHAPKYAILDECTSAVTLEVERVMFEHATKLGITLLTVSHRPSLWQYHHMILQYDGQGGYVFTELDAERRLALQEEKQALEARLLETEDEGTLVRTQGSSGGTTRPVDEHLHYYDYDFNIIIRVLQKIGAEQDVSIQLHSHDLIGNRFDLRLLTLTISTPSPLRLLNRSRIDHGARILAELPLQVSFRHSWAHVNLGIWHKYPNPKCAHVISVDVVDRSVDPVTGVIRTERILGCKQAAPRWIVKLLGGSDDAFVREISFVDPVTARTTVTSVNLSLSQYVTVLEKIVYEPTRGPDGRMQTLFSQTAEIQARMAIWRSAGERLEKFSADRFGQNAQLGREGFEGVLRMLLEQKQAQRA</sequence>
<dbReference type="Pfam" id="PF06472">
    <property type="entry name" value="ABC_membrane_2"/>
    <property type="match status" value="2"/>
</dbReference>
<dbReference type="PROSITE" id="PS50904">
    <property type="entry name" value="PRELI_MSF1"/>
    <property type="match status" value="1"/>
</dbReference>
<keyword evidence="12" id="KW-0576">Peroxisome</keyword>
<feature type="domain" description="PRELI/MSF1" evidence="15">
    <location>
        <begin position="761"/>
        <end position="940"/>
    </location>
</feature>
<evidence type="ECO:0000256" key="4">
    <source>
        <dbReference type="ARBA" id="ARBA00022448"/>
    </source>
</evidence>
<keyword evidence="8" id="KW-0067">ATP-binding</keyword>
<dbReference type="Gene3D" id="3.40.50.300">
    <property type="entry name" value="P-loop containing nucleotide triphosphate hydrolases"/>
    <property type="match status" value="1"/>
</dbReference>
<keyword evidence="6" id="KW-0547">Nucleotide-binding</keyword>
<evidence type="ECO:0000256" key="1">
    <source>
        <dbReference type="ARBA" id="ARBA00004127"/>
    </source>
</evidence>
<dbReference type="InterPro" id="IPR027417">
    <property type="entry name" value="P-loop_NTPase"/>
</dbReference>
<keyword evidence="4" id="KW-0813">Transport</keyword>
<keyword evidence="7" id="KW-0378">Hydrolase</keyword>
<dbReference type="Pfam" id="PF00005">
    <property type="entry name" value="ABC_tran"/>
    <property type="match status" value="1"/>
</dbReference>
<accession>A0A8H7IHS4</accession>
<keyword evidence="11" id="KW-0472">Membrane</keyword>
<dbReference type="InterPro" id="IPR050835">
    <property type="entry name" value="ABC_transporter_sub-D"/>
</dbReference>
<feature type="domain" description="ABC transporter" evidence="14">
    <location>
        <begin position="441"/>
        <end position="675"/>
    </location>
</feature>
<evidence type="ECO:0000256" key="10">
    <source>
        <dbReference type="ARBA" id="ARBA00022989"/>
    </source>
</evidence>
<dbReference type="CDD" id="cd03223">
    <property type="entry name" value="ABCD_peroxisomal_ALDP"/>
    <property type="match status" value="1"/>
</dbReference>
<dbReference type="PROSITE" id="PS50893">
    <property type="entry name" value="ABC_TRANSPORTER_2"/>
    <property type="match status" value="1"/>
</dbReference>
<protein>
    <submittedName>
        <fullName evidence="16">Adrenoleukodystrophy protein</fullName>
    </submittedName>
</protein>
<evidence type="ECO:0000256" key="8">
    <source>
        <dbReference type="ARBA" id="ARBA00022840"/>
    </source>
</evidence>
<evidence type="ECO:0000256" key="2">
    <source>
        <dbReference type="ARBA" id="ARBA00004275"/>
    </source>
</evidence>
<evidence type="ECO:0000313" key="16">
    <source>
        <dbReference type="EMBL" id="KAF8758323.1"/>
    </source>
</evidence>
<name>A0A8H7IHS4_9AGAM</name>
<proteinExistence type="inferred from homology"/>
<evidence type="ECO:0000256" key="11">
    <source>
        <dbReference type="ARBA" id="ARBA00023136"/>
    </source>
</evidence>
<dbReference type="GO" id="GO:0016887">
    <property type="term" value="F:ATP hydrolysis activity"/>
    <property type="evidence" value="ECO:0007669"/>
    <property type="project" value="InterPro"/>
</dbReference>
<dbReference type="InterPro" id="IPR011527">
    <property type="entry name" value="ABC1_TM_dom"/>
</dbReference>
<dbReference type="GO" id="GO:0005324">
    <property type="term" value="F:long-chain fatty acid transmembrane transporter activity"/>
    <property type="evidence" value="ECO:0007669"/>
    <property type="project" value="TreeGrafter"/>
</dbReference>
<keyword evidence="9" id="KW-1278">Translocase</keyword>
<evidence type="ECO:0000256" key="7">
    <source>
        <dbReference type="ARBA" id="ARBA00022801"/>
    </source>
</evidence>
<dbReference type="GO" id="GO:0042760">
    <property type="term" value="P:very long-chain fatty acid catabolic process"/>
    <property type="evidence" value="ECO:0007669"/>
    <property type="project" value="TreeGrafter"/>
</dbReference>
<evidence type="ECO:0000256" key="5">
    <source>
        <dbReference type="ARBA" id="ARBA00022692"/>
    </source>
</evidence>
<evidence type="ECO:0000259" key="15">
    <source>
        <dbReference type="PROSITE" id="PS50904"/>
    </source>
</evidence>
<dbReference type="InterPro" id="IPR006797">
    <property type="entry name" value="PRELI/MSF1_dom"/>
</dbReference>
<keyword evidence="10" id="KW-1133">Transmembrane helix</keyword>
<evidence type="ECO:0000256" key="3">
    <source>
        <dbReference type="ARBA" id="ARBA00008575"/>
    </source>
</evidence>
<feature type="region of interest" description="Disordered" evidence="13">
    <location>
        <begin position="54"/>
        <end position="78"/>
    </location>
</feature>
<evidence type="ECO:0000256" key="13">
    <source>
        <dbReference type="SAM" id="MobiDB-lite"/>
    </source>
</evidence>
<gene>
    <name evidence="16" type="ORF">RHS01_02774</name>
</gene>
<dbReference type="PANTHER" id="PTHR11384">
    <property type="entry name" value="ATP-BINDING CASSETTE, SUB-FAMILY D MEMBER"/>
    <property type="match status" value="1"/>
</dbReference>
<evidence type="ECO:0000256" key="6">
    <source>
        <dbReference type="ARBA" id="ARBA00022741"/>
    </source>
</evidence>
<dbReference type="GO" id="GO:0006635">
    <property type="term" value="P:fatty acid beta-oxidation"/>
    <property type="evidence" value="ECO:0007669"/>
    <property type="project" value="TreeGrafter"/>
</dbReference>
<comment type="similarity">
    <text evidence="3">Belongs to the ABC transporter superfamily. ABCD family. Peroxisomal fatty acyl CoA transporter (TC 3.A.1.203) subfamily.</text>
</comment>
<evidence type="ECO:0000256" key="9">
    <source>
        <dbReference type="ARBA" id="ARBA00022967"/>
    </source>
</evidence>
<dbReference type="Proteomes" id="UP000614334">
    <property type="component" value="Unassembled WGS sequence"/>
</dbReference>
<dbReference type="InterPro" id="IPR003439">
    <property type="entry name" value="ABC_transporter-like_ATP-bd"/>
</dbReference>
<dbReference type="EMBL" id="JACYCF010000003">
    <property type="protein sequence ID" value="KAF8758323.1"/>
    <property type="molecule type" value="Genomic_DNA"/>
</dbReference>
<dbReference type="FunFam" id="3.40.50.300:FF:000800">
    <property type="entry name" value="ATP-binding cassette sub-family D member 1"/>
    <property type="match status" value="1"/>
</dbReference>
<organism evidence="16 17">
    <name type="scientific">Rhizoctonia solani</name>
    <dbReference type="NCBI Taxonomy" id="456999"/>
    <lineage>
        <taxon>Eukaryota</taxon>
        <taxon>Fungi</taxon>
        <taxon>Dikarya</taxon>
        <taxon>Basidiomycota</taxon>
        <taxon>Agaricomycotina</taxon>
        <taxon>Agaricomycetes</taxon>
        <taxon>Cantharellales</taxon>
        <taxon>Ceratobasidiaceae</taxon>
        <taxon>Rhizoctonia</taxon>
    </lineage>
</organism>
<dbReference type="AlphaFoldDB" id="A0A8H7IHS4"/>
<dbReference type="SUPFAM" id="SSF52540">
    <property type="entry name" value="P-loop containing nucleoside triphosphate hydrolases"/>
    <property type="match status" value="1"/>
</dbReference>
<dbReference type="GO" id="GO:0140359">
    <property type="term" value="F:ABC-type transporter activity"/>
    <property type="evidence" value="ECO:0007669"/>
    <property type="project" value="InterPro"/>
</dbReference>
<reference evidence="16" key="1">
    <citation type="submission" date="2020-09" db="EMBL/GenBank/DDBJ databases">
        <title>Comparative genome analyses of four rice-infecting Rhizoctonia solani isolates reveal extensive enrichment of homogalacturonan modification genes.</title>
        <authorList>
            <person name="Lee D.-Y."/>
            <person name="Jeon J."/>
            <person name="Kim K.-T."/>
            <person name="Cheong K."/>
            <person name="Song H."/>
            <person name="Choi G."/>
            <person name="Ko J."/>
            <person name="Opiyo S.O."/>
            <person name="Zuo S."/>
            <person name="Madhav S."/>
            <person name="Lee Y.-H."/>
            <person name="Wang G.-L."/>
        </authorList>
    </citation>
    <scope>NUCLEOTIDE SEQUENCE</scope>
    <source>
        <strain evidence="16">AG1-IA B2</strain>
    </source>
</reference>
<dbReference type="PROSITE" id="PS00211">
    <property type="entry name" value="ABC_TRANSPORTER_1"/>
    <property type="match status" value="1"/>
</dbReference>
<dbReference type="PANTHER" id="PTHR11384:SF69">
    <property type="entry name" value="PEROXISOMAL LONG-CHAIN FATTY ACID IMPORT PROTEIN 1"/>
    <property type="match status" value="1"/>
</dbReference>
<dbReference type="InterPro" id="IPR003593">
    <property type="entry name" value="AAA+_ATPase"/>
</dbReference>
<feature type="compositionally biased region" description="Basic and acidic residues" evidence="13">
    <location>
        <begin position="55"/>
        <end position="78"/>
    </location>
</feature>
<dbReference type="GO" id="GO:0005778">
    <property type="term" value="C:peroxisomal membrane"/>
    <property type="evidence" value="ECO:0007669"/>
    <property type="project" value="TreeGrafter"/>
</dbReference>
<evidence type="ECO:0000256" key="12">
    <source>
        <dbReference type="ARBA" id="ARBA00023140"/>
    </source>
</evidence>
<dbReference type="SMART" id="SM00382">
    <property type="entry name" value="AAA"/>
    <property type="match status" value="1"/>
</dbReference>
<dbReference type="Pfam" id="PF04707">
    <property type="entry name" value="PRELI"/>
    <property type="match status" value="1"/>
</dbReference>
<evidence type="ECO:0000313" key="17">
    <source>
        <dbReference type="Proteomes" id="UP000614334"/>
    </source>
</evidence>
<comment type="subcellular location">
    <subcellularLocation>
        <location evidence="1">Endomembrane system</location>
        <topology evidence="1">Multi-pass membrane protein</topology>
    </subcellularLocation>
    <subcellularLocation>
        <location evidence="2">Peroxisome</location>
    </subcellularLocation>
</comment>
<comment type="caution">
    <text evidence="16">The sequence shown here is derived from an EMBL/GenBank/DDBJ whole genome shotgun (WGS) entry which is preliminary data.</text>
</comment>